<reference evidence="1 2" key="1">
    <citation type="submission" date="2013-02" db="EMBL/GenBank/DDBJ databases">
        <authorList>
            <person name="Harkins D.M."/>
            <person name="Durkin A.S."/>
            <person name="Brinkac L.M."/>
            <person name="Haft D.H."/>
            <person name="Selengut J.D."/>
            <person name="Sanka R."/>
            <person name="DePew J."/>
            <person name="Purushe J."/>
            <person name="Tulsiani S.M."/>
            <person name="Graham G.C."/>
            <person name="Burns M.-A."/>
            <person name="Dohnt M.F."/>
            <person name="Smythe L.D."/>
            <person name="McKay D.B."/>
            <person name="Craig S.B."/>
            <person name="Vinetz J.M."/>
            <person name="Sutton G.G."/>
            <person name="Nierman W.C."/>
            <person name="Fouts D.E."/>
        </authorList>
    </citation>
    <scope>NUCLEOTIDE SEQUENCE [LARGE SCALE GENOMIC DNA]</scope>
    <source>
        <strain evidence="1 2">LT2186</strain>
    </source>
</reference>
<evidence type="ECO:0000313" key="2">
    <source>
        <dbReference type="Proteomes" id="UP000011776"/>
    </source>
</evidence>
<proteinExistence type="predicted"/>
<organism evidence="1 2">
    <name type="scientific">Leptospira interrogans serovar Grippotyphosa str. LT2186</name>
    <dbReference type="NCBI Taxonomy" id="1001599"/>
    <lineage>
        <taxon>Bacteria</taxon>
        <taxon>Pseudomonadati</taxon>
        <taxon>Spirochaetota</taxon>
        <taxon>Spirochaetia</taxon>
        <taxon>Leptospirales</taxon>
        <taxon>Leptospiraceae</taxon>
        <taxon>Leptospira</taxon>
    </lineage>
</organism>
<evidence type="ECO:0000313" key="1">
    <source>
        <dbReference type="EMBL" id="EMG09836.1"/>
    </source>
</evidence>
<accession>M3I327</accession>
<dbReference type="BioCyc" id="LINT1001599:G11K9-1340-MONOMER"/>
<gene>
    <name evidence="1" type="ORF">LEP1GSC151_1161</name>
</gene>
<name>M3I327_LEPIR</name>
<dbReference type="AlphaFoldDB" id="M3I327"/>
<dbReference type="EMBL" id="AFME02000301">
    <property type="protein sequence ID" value="EMG09836.1"/>
    <property type="molecule type" value="Genomic_DNA"/>
</dbReference>
<sequence>MISFGSSCRKLTTKRKKSNLLDNLIQYLRLLSKSKEFC</sequence>
<dbReference type="Proteomes" id="UP000011776">
    <property type="component" value="Unassembled WGS sequence"/>
</dbReference>
<protein>
    <submittedName>
        <fullName evidence="1">Uncharacterized protein</fullName>
    </submittedName>
</protein>
<comment type="caution">
    <text evidence="1">The sequence shown here is derived from an EMBL/GenBank/DDBJ whole genome shotgun (WGS) entry which is preliminary data.</text>
</comment>